<dbReference type="CDD" id="cd03809">
    <property type="entry name" value="GT4_MtfB-like"/>
    <property type="match status" value="1"/>
</dbReference>
<proteinExistence type="predicted"/>
<protein>
    <submittedName>
        <fullName evidence="3">Glycosyltransferase</fullName>
    </submittedName>
</protein>
<keyword evidence="1 3" id="KW-0808">Transferase</keyword>
<dbReference type="KEGG" id="slim:SCL_1224"/>
<feature type="domain" description="Glycosyl transferase family 1" evidence="2">
    <location>
        <begin position="97"/>
        <end position="251"/>
    </location>
</feature>
<sequence>MAPVPSLVSIHDLMHRYERGFPEVSAHGAYFRRERLFRNISRWAKGIIVDSRVGKLHVHESYQVPLERIFELPYIPPGYIYETGIAGDFSEKYQLPGKFIFYPAQFWEHKNHARLVEAVAKVKTRHPDIFLVLAGARNNAYDEITRKVKTLELSENVIFLGHVPDHDMPELYRRACAMVMPTFFGPTNIPPLEAFALGCPVAVSNIYGMPEQAGDAALLFNPNSADEIAGCIERLWSDDSLRASLIAKGRAHATAWGQKQFNQTFLAIVEASTAC</sequence>
<accession>A0A1B4XFF5</accession>
<dbReference type="PANTHER" id="PTHR46401:SF2">
    <property type="entry name" value="GLYCOSYLTRANSFERASE WBBK-RELATED"/>
    <property type="match status" value="1"/>
</dbReference>
<reference evidence="3 4" key="1">
    <citation type="submission" date="2015-05" db="EMBL/GenBank/DDBJ databases">
        <title>Complete genome sequence of a sulfur-oxidizing gammaproteobacterium strain HA5.</title>
        <authorList>
            <person name="Miura A."/>
            <person name="Kojima H."/>
            <person name="Fukui M."/>
        </authorList>
    </citation>
    <scope>NUCLEOTIDE SEQUENCE [LARGE SCALE GENOMIC DNA]</scope>
    <source>
        <strain evidence="3 4">HA5</strain>
    </source>
</reference>
<evidence type="ECO:0000313" key="4">
    <source>
        <dbReference type="Proteomes" id="UP000243180"/>
    </source>
</evidence>
<organism evidence="3 4">
    <name type="scientific">Sulfuricaulis limicola</name>
    <dbReference type="NCBI Taxonomy" id="1620215"/>
    <lineage>
        <taxon>Bacteria</taxon>
        <taxon>Pseudomonadati</taxon>
        <taxon>Pseudomonadota</taxon>
        <taxon>Gammaproteobacteria</taxon>
        <taxon>Acidiferrobacterales</taxon>
        <taxon>Acidiferrobacteraceae</taxon>
        <taxon>Sulfuricaulis</taxon>
    </lineage>
</organism>
<dbReference type="PANTHER" id="PTHR46401">
    <property type="entry name" value="GLYCOSYLTRANSFERASE WBBK-RELATED"/>
    <property type="match status" value="1"/>
</dbReference>
<dbReference type="GO" id="GO:0009103">
    <property type="term" value="P:lipopolysaccharide biosynthetic process"/>
    <property type="evidence" value="ECO:0007669"/>
    <property type="project" value="TreeGrafter"/>
</dbReference>
<dbReference type="InParanoid" id="A0A1B4XFF5"/>
<dbReference type="EMBL" id="AP014879">
    <property type="protein sequence ID" value="BAV33537.1"/>
    <property type="molecule type" value="Genomic_DNA"/>
</dbReference>
<dbReference type="GO" id="GO:0016757">
    <property type="term" value="F:glycosyltransferase activity"/>
    <property type="evidence" value="ECO:0007669"/>
    <property type="project" value="InterPro"/>
</dbReference>
<dbReference type="Gene3D" id="3.40.50.2000">
    <property type="entry name" value="Glycogen Phosphorylase B"/>
    <property type="match status" value="1"/>
</dbReference>
<dbReference type="AlphaFoldDB" id="A0A1B4XFF5"/>
<name>A0A1B4XFF5_9GAMM</name>
<dbReference type="Pfam" id="PF00534">
    <property type="entry name" value="Glycos_transf_1"/>
    <property type="match status" value="1"/>
</dbReference>
<dbReference type="InterPro" id="IPR001296">
    <property type="entry name" value="Glyco_trans_1"/>
</dbReference>
<evidence type="ECO:0000256" key="1">
    <source>
        <dbReference type="ARBA" id="ARBA00022679"/>
    </source>
</evidence>
<keyword evidence="4" id="KW-1185">Reference proteome</keyword>
<evidence type="ECO:0000313" key="3">
    <source>
        <dbReference type="EMBL" id="BAV33537.1"/>
    </source>
</evidence>
<dbReference type="SUPFAM" id="SSF53756">
    <property type="entry name" value="UDP-Glycosyltransferase/glycogen phosphorylase"/>
    <property type="match status" value="1"/>
</dbReference>
<gene>
    <name evidence="3" type="ORF">SCL_1224</name>
</gene>
<dbReference type="Proteomes" id="UP000243180">
    <property type="component" value="Chromosome"/>
</dbReference>
<evidence type="ECO:0000259" key="2">
    <source>
        <dbReference type="Pfam" id="PF00534"/>
    </source>
</evidence>